<dbReference type="InterPro" id="IPR001789">
    <property type="entry name" value="Sig_transdc_resp-reg_receiver"/>
</dbReference>
<comment type="caution">
    <text evidence="4">The sequence shown here is derived from an EMBL/GenBank/DDBJ whole genome shotgun (WGS) entry which is preliminary data.</text>
</comment>
<keyword evidence="2" id="KW-0597">Phosphoprotein</keyword>
<dbReference type="SMART" id="SM00448">
    <property type="entry name" value="REC"/>
    <property type="match status" value="1"/>
</dbReference>
<name>A0A6V8MNH5_9BACT</name>
<evidence type="ECO:0000313" key="5">
    <source>
        <dbReference type="Proteomes" id="UP000556026"/>
    </source>
</evidence>
<dbReference type="CDD" id="cd17535">
    <property type="entry name" value="REC_NarL-like"/>
    <property type="match status" value="1"/>
</dbReference>
<dbReference type="EMBL" id="BLXX01000015">
    <property type="protein sequence ID" value="GFO61494.1"/>
    <property type="molecule type" value="Genomic_DNA"/>
</dbReference>
<dbReference type="PANTHER" id="PTHR43214">
    <property type="entry name" value="TWO-COMPONENT RESPONSE REGULATOR"/>
    <property type="match status" value="1"/>
</dbReference>
<dbReference type="Pfam" id="PF00072">
    <property type="entry name" value="Response_reg"/>
    <property type="match status" value="1"/>
</dbReference>
<dbReference type="Proteomes" id="UP000556026">
    <property type="component" value="Unassembled WGS sequence"/>
</dbReference>
<dbReference type="PROSITE" id="PS50110">
    <property type="entry name" value="RESPONSE_REGULATORY"/>
    <property type="match status" value="1"/>
</dbReference>
<sequence>MNVRILVVDDHAMIRKVLRRHLEEQEGFQVVGEAGNGVEGVEQVRLLQPDLVLMDVSTPKMDGIEATRRIRYEFPQVKVLILSVYNTSDHLQRAVCAGAGGYVLKELAAEEVGIAIRTIMGGCQFFGAELVDHLQNAEG</sequence>
<organism evidence="4 5">
    <name type="scientific">Geomonas silvestris</name>
    <dbReference type="NCBI Taxonomy" id="2740184"/>
    <lineage>
        <taxon>Bacteria</taxon>
        <taxon>Pseudomonadati</taxon>
        <taxon>Thermodesulfobacteriota</taxon>
        <taxon>Desulfuromonadia</taxon>
        <taxon>Geobacterales</taxon>
        <taxon>Geobacteraceae</taxon>
        <taxon>Geomonas</taxon>
    </lineage>
</organism>
<dbReference type="AlphaFoldDB" id="A0A6V8MNH5"/>
<keyword evidence="1" id="KW-0238">DNA-binding</keyword>
<evidence type="ECO:0000256" key="2">
    <source>
        <dbReference type="PROSITE-ProRule" id="PRU00169"/>
    </source>
</evidence>
<dbReference type="GO" id="GO:0000160">
    <property type="term" value="P:phosphorelay signal transduction system"/>
    <property type="evidence" value="ECO:0007669"/>
    <property type="project" value="InterPro"/>
</dbReference>
<gene>
    <name evidence="4" type="ORF">GMST_38190</name>
</gene>
<keyword evidence="5" id="KW-1185">Reference proteome</keyword>
<reference evidence="5" key="1">
    <citation type="submission" date="2020-06" db="EMBL/GenBank/DDBJ databases">
        <title>Draft genomic sequence of Geomonas sp. Red330.</title>
        <authorList>
            <person name="Itoh H."/>
            <person name="Zhenxing X."/>
            <person name="Ushijima N."/>
            <person name="Masuda Y."/>
            <person name="Shiratori Y."/>
            <person name="Senoo K."/>
        </authorList>
    </citation>
    <scope>NUCLEOTIDE SEQUENCE [LARGE SCALE GENOMIC DNA]</scope>
    <source>
        <strain evidence="5">Red330</strain>
    </source>
</reference>
<protein>
    <recommendedName>
        <fullName evidence="3">Response regulatory domain-containing protein</fullName>
    </recommendedName>
</protein>
<evidence type="ECO:0000313" key="4">
    <source>
        <dbReference type="EMBL" id="GFO61494.1"/>
    </source>
</evidence>
<dbReference type="InterPro" id="IPR039420">
    <property type="entry name" value="WalR-like"/>
</dbReference>
<feature type="domain" description="Response regulatory" evidence="3">
    <location>
        <begin position="4"/>
        <end position="120"/>
    </location>
</feature>
<evidence type="ECO:0000256" key="1">
    <source>
        <dbReference type="ARBA" id="ARBA00023125"/>
    </source>
</evidence>
<dbReference type="InterPro" id="IPR058245">
    <property type="entry name" value="NreC/VraR/RcsB-like_REC"/>
</dbReference>
<proteinExistence type="predicted"/>
<accession>A0A6V8MNH5</accession>
<feature type="modified residue" description="4-aspartylphosphate" evidence="2">
    <location>
        <position position="55"/>
    </location>
</feature>
<evidence type="ECO:0000259" key="3">
    <source>
        <dbReference type="PROSITE" id="PS50110"/>
    </source>
</evidence>
<dbReference type="InterPro" id="IPR011006">
    <property type="entry name" value="CheY-like_superfamily"/>
</dbReference>
<dbReference type="GO" id="GO:0003677">
    <property type="term" value="F:DNA binding"/>
    <property type="evidence" value="ECO:0007669"/>
    <property type="project" value="UniProtKB-KW"/>
</dbReference>
<dbReference type="SUPFAM" id="SSF52172">
    <property type="entry name" value="CheY-like"/>
    <property type="match status" value="1"/>
</dbReference>
<dbReference type="RefSeq" id="WP_183356290.1">
    <property type="nucleotide sequence ID" value="NZ_BLXX01000015.1"/>
</dbReference>
<dbReference type="Gene3D" id="3.40.50.2300">
    <property type="match status" value="1"/>
</dbReference>